<dbReference type="AlphaFoldDB" id="W7IKT1"/>
<dbReference type="eggNOG" id="COG0456">
    <property type="taxonomic scope" value="Bacteria"/>
</dbReference>
<dbReference type="Proteomes" id="UP000019277">
    <property type="component" value="Unassembled WGS sequence"/>
</dbReference>
<dbReference type="EMBL" id="AYXG01000109">
    <property type="protein sequence ID" value="EWC61480.1"/>
    <property type="molecule type" value="Genomic_DNA"/>
</dbReference>
<feature type="domain" description="N-acetyltransferase" evidence="2">
    <location>
        <begin position="145"/>
        <end position="299"/>
    </location>
</feature>
<feature type="compositionally biased region" description="Polar residues" evidence="1">
    <location>
        <begin position="110"/>
        <end position="122"/>
    </location>
</feature>
<feature type="region of interest" description="Disordered" evidence="1">
    <location>
        <begin position="110"/>
        <end position="142"/>
    </location>
</feature>
<comment type="caution">
    <text evidence="3">The sequence shown here is derived from an EMBL/GenBank/DDBJ whole genome shotgun (WGS) entry which is preliminary data.</text>
</comment>
<accession>W7IKT1</accession>
<sequence length="299" mass="32584">MITHGLGTGLNRLEWCWLAEEAGEVTAALAWWAPIGATHPHMLDLLATPDPTAAVELITHSRRALDIPTAECNVVTPDDTTPDPVIPDVLHAAGFTPAVDRVRVEWTPTSPLATRSGEQPQKLSPIHPAGPSPVSKRRTRPRTPLELRQARHVDEDTLMTLFAQVGDGTLDHHSSRARATRGRTAEAADRLHKCFAYPGDPTWFTIGFTPDGHPAGYVVPALIDGDHPVLAEIGVAQPFRGQGHVDHLLTTGTRALTTAGATRVHSDTDQANHPMRAAFARAGYREFATRRDYAWTRPH</sequence>
<dbReference type="InterPro" id="IPR016181">
    <property type="entry name" value="Acyl_CoA_acyltransferase"/>
</dbReference>
<gene>
    <name evidence="3" type="ORF">UO65_3218</name>
</gene>
<dbReference type="InterPro" id="IPR000182">
    <property type="entry name" value="GNAT_dom"/>
</dbReference>
<dbReference type="Pfam" id="PF00583">
    <property type="entry name" value="Acetyltransf_1"/>
    <property type="match status" value="1"/>
</dbReference>
<proteinExistence type="predicted"/>
<dbReference type="PROSITE" id="PS51186">
    <property type="entry name" value="GNAT"/>
    <property type="match status" value="1"/>
</dbReference>
<dbReference type="GO" id="GO:0016747">
    <property type="term" value="F:acyltransferase activity, transferring groups other than amino-acyl groups"/>
    <property type="evidence" value="ECO:0007669"/>
    <property type="project" value="InterPro"/>
</dbReference>
<dbReference type="Gene3D" id="3.40.630.30">
    <property type="match status" value="1"/>
</dbReference>
<name>W7IKT1_9PSEU</name>
<evidence type="ECO:0000313" key="4">
    <source>
        <dbReference type="Proteomes" id="UP000019277"/>
    </source>
</evidence>
<evidence type="ECO:0000313" key="3">
    <source>
        <dbReference type="EMBL" id="EWC61480.1"/>
    </source>
</evidence>
<organism evidence="3 4">
    <name type="scientific">Actinokineospora spheciospongiae</name>
    <dbReference type="NCBI Taxonomy" id="909613"/>
    <lineage>
        <taxon>Bacteria</taxon>
        <taxon>Bacillati</taxon>
        <taxon>Actinomycetota</taxon>
        <taxon>Actinomycetes</taxon>
        <taxon>Pseudonocardiales</taxon>
        <taxon>Pseudonocardiaceae</taxon>
        <taxon>Actinokineospora</taxon>
    </lineage>
</organism>
<dbReference type="STRING" id="909613.UO65_3218"/>
<keyword evidence="4" id="KW-1185">Reference proteome</keyword>
<dbReference type="SUPFAM" id="SSF55729">
    <property type="entry name" value="Acyl-CoA N-acyltransferases (Nat)"/>
    <property type="match status" value="1"/>
</dbReference>
<reference evidence="3 4" key="1">
    <citation type="journal article" date="2014" name="Genome Announc.">
        <title>Draft Genome Sequence of the Antitrypanosomally Active Sponge-Associated Bacterium Actinokineospora sp. Strain EG49.</title>
        <authorList>
            <person name="Harjes J."/>
            <person name="Ryu T."/>
            <person name="Abdelmohsen U.R."/>
            <person name="Moitinho-Silva L."/>
            <person name="Horn H."/>
            <person name="Ravasi T."/>
            <person name="Hentschel U."/>
        </authorList>
    </citation>
    <scope>NUCLEOTIDE SEQUENCE [LARGE SCALE GENOMIC DNA]</scope>
    <source>
        <strain evidence="3 4">EG49</strain>
    </source>
</reference>
<dbReference type="PATRIC" id="fig|909613.9.peg.3220"/>
<evidence type="ECO:0000256" key="1">
    <source>
        <dbReference type="SAM" id="MobiDB-lite"/>
    </source>
</evidence>
<evidence type="ECO:0000259" key="2">
    <source>
        <dbReference type="PROSITE" id="PS51186"/>
    </source>
</evidence>
<protein>
    <recommendedName>
        <fullName evidence="2">N-acetyltransferase domain-containing protein</fullName>
    </recommendedName>
</protein>